<dbReference type="EMBL" id="WFKK01000006">
    <property type="protein sequence ID" value="KAB7890285.1"/>
    <property type="molecule type" value="Genomic_DNA"/>
</dbReference>
<evidence type="ECO:0000313" key="2">
    <source>
        <dbReference type="Proteomes" id="UP000472839"/>
    </source>
</evidence>
<evidence type="ECO:0000313" key="1">
    <source>
        <dbReference type="EMBL" id="KAB7890285.1"/>
    </source>
</evidence>
<proteinExistence type="predicted"/>
<organism evidence="1 2">
    <name type="scientific">Poseidonibacter ostreae</name>
    <dbReference type="NCBI Taxonomy" id="2654171"/>
    <lineage>
        <taxon>Bacteria</taxon>
        <taxon>Pseudomonadati</taxon>
        <taxon>Campylobacterota</taxon>
        <taxon>Epsilonproteobacteria</taxon>
        <taxon>Campylobacterales</taxon>
        <taxon>Arcobacteraceae</taxon>
        <taxon>Poseidonibacter</taxon>
    </lineage>
</organism>
<reference evidence="1 2" key="1">
    <citation type="submission" date="2019-10" db="EMBL/GenBank/DDBJ databases">
        <title>Poseidonibacter ostreae sp. nov., isolated from the gut of the Ostrea denselamellosa.</title>
        <authorList>
            <person name="Choi A."/>
        </authorList>
    </citation>
    <scope>NUCLEOTIDE SEQUENCE [LARGE SCALE GENOMIC DNA]</scope>
    <source>
        <strain evidence="1 2">SJOD-M-33</strain>
    </source>
</reference>
<dbReference type="AlphaFoldDB" id="A0A6L4WV08"/>
<protein>
    <submittedName>
        <fullName evidence="1">Uncharacterized protein</fullName>
    </submittedName>
</protein>
<gene>
    <name evidence="1" type="ORF">GBG19_03375</name>
</gene>
<dbReference type="RefSeq" id="WP_152279586.1">
    <property type="nucleotide sequence ID" value="NZ_WFKK01000006.1"/>
</dbReference>
<dbReference type="Proteomes" id="UP000472839">
    <property type="component" value="Unassembled WGS sequence"/>
</dbReference>
<comment type="caution">
    <text evidence="1">The sequence shown here is derived from an EMBL/GenBank/DDBJ whole genome shotgun (WGS) entry which is preliminary data.</text>
</comment>
<name>A0A6L4WV08_9BACT</name>
<sequence length="101" mass="12532">MEKNKKIILRKRIKEYNIINNLNNHTPVELPRPPIYNKHDYLILSWFFKLRHDEAYIKYVDLLNYLSLPIKENIDFVEIKIHRLCWWDIIFEVYEVKNICQ</sequence>
<accession>A0A6L4WV08</accession>